<dbReference type="Gene3D" id="2.40.160.60">
    <property type="entry name" value="Outer membrane protein transport protein (OMPP1/FadL/TodX)"/>
    <property type="match status" value="1"/>
</dbReference>
<sequence>MTLRFRCLVLLTASLVLSLPAVAQKYSNEFLTFGVGARAHGMGTAVVAGQNDVYAGAWNPAGLAGLPAERGLEIGAMHAEWFGGVGNYDFLGVTMPLSSNNQRIGVSLIRFGIDQIPNTLSLYEADGTINYDNVTEFSAADYAFLGTYSRAFIRGKGVLRVGGNVKVIHRNIGEFASSWGFGLDLGAQYQRNDWTFALLGRDISTTFNAWSFSFSEEERQVLEITDNAIPINSVETTTPTLILGVARSFTITEQIGLTAELDLIATTDGKRNTLVSADPVSLDPAFGVEADYGDFVFLRAGVSQLQRIRDFDNQEAINSRPSLGLGLKVGQLFVDYAYTDLGDNEGRSTYSHIVSLRLGISPKK</sequence>
<name>A0A840E4Q1_9BACT</name>
<dbReference type="RefSeq" id="WP_183494318.1">
    <property type="nucleotide sequence ID" value="NZ_JACIFF010000001.1"/>
</dbReference>
<protein>
    <recommendedName>
        <fullName evidence="4">PorV/PorQ family protein</fullName>
    </recommendedName>
</protein>
<dbReference type="AlphaFoldDB" id="A0A840E4Q1"/>
<comment type="caution">
    <text evidence="2">The sequence shown here is derived from an EMBL/GenBank/DDBJ whole genome shotgun (WGS) entry which is preliminary data.</text>
</comment>
<keyword evidence="1" id="KW-0732">Signal</keyword>
<dbReference type="Proteomes" id="UP000576209">
    <property type="component" value="Unassembled WGS sequence"/>
</dbReference>
<feature type="chain" id="PRO_5032941352" description="PorV/PorQ family protein" evidence="1">
    <location>
        <begin position="24"/>
        <end position="364"/>
    </location>
</feature>
<organism evidence="2 3">
    <name type="scientific">Neolewinella aquimaris</name>
    <dbReference type="NCBI Taxonomy" id="1835722"/>
    <lineage>
        <taxon>Bacteria</taxon>
        <taxon>Pseudomonadati</taxon>
        <taxon>Bacteroidota</taxon>
        <taxon>Saprospiria</taxon>
        <taxon>Saprospirales</taxon>
        <taxon>Lewinellaceae</taxon>
        <taxon>Neolewinella</taxon>
    </lineage>
</organism>
<evidence type="ECO:0008006" key="4">
    <source>
        <dbReference type="Google" id="ProtNLM"/>
    </source>
</evidence>
<reference evidence="2 3" key="1">
    <citation type="submission" date="2020-08" db="EMBL/GenBank/DDBJ databases">
        <title>Genomic Encyclopedia of Type Strains, Phase IV (KMG-IV): sequencing the most valuable type-strain genomes for metagenomic binning, comparative biology and taxonomic classification.</title>
        <authorList>
            <person name="Goeker M."/>
        </authorList>
    </citation>
    <scope>NUCLEOTIDE SEQUENCE [LARGE SCALE GENOMIC DNA]</scope>
    <source>
        <strain evidence="2 3">DSM 105137</strain>
    </source>
</reference>
<evidence type="ECO:0000313" key="2">
    <source>
        <dbReference type="EMBL" id="MBB4078087.1"/>
    </source>
</evidence>
<proteinExistence type="predicted"/>
<evidence type="ECO:0000256" key="1">
    <source>
        <dbReference type="SAM" id="SignalP"/>
    </source>
</evidence>
<keyword evidence="3" id="KW-1185">Reference proteome</keyword>
<feature type="signal peptide" evidence="1">
    <location>
        <begin position="1"/>
        <end position="23"/>
    </location>
</feature>
<gene>
    <name evidence="2" type="ORF">GGR28_000688</name>
</gene>
<evidence type="ECO:0000313" key="3">
    <source>
        <dbReference type="Proteomes" id="UP000576209"/>
    </source>
</evidence>
<dbReference type="EMBL" id="JACIFF010000001">
    <property type="protein sequence ID" value="MBB4078087.1"/>
    <property type="molecule type" value="Genomic_DNA"/>
</dbReference>
<accession>A0A840E4Q1</accession>
<dbReference type="NCBIfam" id="NF033709">
    <property type="entry name" value="PorV_fam"/>
    <property type="match status" value="1"/>
</dbReference>